<evidence type="ECO:0000256" key="9">
    <source>
        <dbReference type="HAMAP-Rule" id="MF_01148"/>
    </source>
</evidence>
<dbReference type="Pfam" id="PF00795">
    <property type="entry name" value="CN_hydrolase"/>
    <property type="match status" value="1"/>
</dbReference>
<proteinExistence type="inferred from homology"/>
<keyword evidence="3 9" id="KW-1003">Cell membrane</keyword>
<evidence type="ECO:0000313" key="11">
    <source>
        <dbReference type="EMBL" id="QQF82588.1"/>
    </source>
</evidence>
<evidence type="ECO:0000256" key="1">
    <source>
        <dbReference type="ARBA" id="ARBA00004651"/>
    </source>
</evidence>
<evidence type="ECO:0000256" key="7">
    <source>
        <dbReference type="ARBA" id="ARBA00023136"/>
    </source>
</evidence>
<accession>A0A9Q6Z0C1</accession>
<organism evidence="11 12">
    <name type="scientific">Histophilus somni</name>
    <name type="common">Haemophilus somnus</name>
    <dbReference type="NCBI Taxonomy" id="731"/>
    <lineage>
        <taxon>Bacteria</taxon>
        <taxon>Pseudomonadati</taxon>
        <taxon>Pseudomonadota</taxon>
        <taxon>Gammaproteobacteria</taxon>
        <taxon>Pasteurellales</taxon>
        <taxon>Pasteurellaceae</taxon>
        <taxon>Histophilus</taxon>
    </lineage>
</organism>
<dbReference type="NCBIfam" id="TIGR00546">
    <property type="entry name" value="lnt"/>
    <property type="match status" value="1"/>
</dbReference>
<dbReference type="SUPFAM" id="SSF56317">
    <property type="entry name" value="Carbon-nitrogen hydrolase"/>
    <property type="match status" value="1"/>
</dbReference>
<dbReference type="CDD" id="cd07571">
    <property type="entry name" value="ALP_N-acyl_transferase"/>
    <property type="match status" value="1"/>
</dbReference>
<keyword evidence="7 9" id="KW-0472">Membrane</keyword>
<feature type="transmembrane region" description="Helical" evidence="9">
    <location>
        <begin position="81"/>
        <end position="105"/>
    </location>
</feature>
<feature type="domain" description="CN hydrolase" evidence="10">
    <location>
        <begin position="224"/>
        <end position="472"/>
    </location>
</feature>
<keyword evidence="6 9" id="KW-1133">Transmembrane helix</keyword>
<keyword evidence="8 9" id="KW-0012">Acyltransferase</keyword>
<dbReference type="InterPro" id="IPR004563">
    <property type="entry name" value="Apolipo_AcylTrfase"/>
</dbReference>
<dbReference type="InterPro" id="IPR045378">
    <property type="entry name" value="LNT_N"/>
</dbReference>
<reference evidence="11 12" key="1">
    <citation type="submission" date="2020-12" db="EMBL/GenBank/DDBJ databases">
        <title>ASc-MMNZ-VFA-070.</title>
        <authorList>
            <person name="Schryvers A."/>
            <person name="Mostafa Nazari M."/>
            <person name="Farshchi Andisi V."/>
            <person name="Timsit E."/>
            <person name="Walter Morck D."/>
        </authorList>
    </citation>
    <scope>NUCLEOTIDE SEQUENCE [LARGE SCALE GENOMIC DNA]</scope>
    <source>
        <strain evidence="11 12">ASc-MMNZ-VFA-070</strain>
    </source>
</reference>
<feature type="transmembrane region" description="Helical" evidence="9">
    <location>
        <begin position="187"/>
        <end position="208"/>
    </location>
</feature>
<dbReference type="EMBL" id="CP066558">
    <property type="protein sequence ID" value="QQF82588.1"/>
    <property type="molecule type" value="Genomic_DNA"/>
</dbReference>
<feature type="transmembrane region" description="Helical" evidence="9">
    <location>
        <begin position="151"/>
        <end position="175"/>
    </location>
</feature>
<keyword evidence="12" id="KW-1185">Reference proteome</keyword>
<dbReference type="AlphaFoldDB" id="A0A9Q6Z0C1"/>
<evidence type="ECO:0000256" key="4">
    <source>
        <dbReference type="ARBA" id="ARBA00022679"/>
    </source>
</evidence>
<dbReference type="GO" id="GO:0005886">
    <property type="term" value="C:plasma membrane"/>
    <property type="evidence" value="ECO:0007669"/>
    <property type="project" value="UniProtKB-SubCell"/>
</dbReference>
<comment type="subcellular location">
    <subcellularLocation>
        <location evidence="1 9">Cell membrane</location>
        <topology evidence="1 9">Multi-pass membrane protein</topology>
    </subcellularLocation>
</comment>
<evidence type="ECO:0000256" key="8">
    <source>
        <dbReference type="ARBA" id="ARBA00023315"/>
    </source>
</evidence>
<dbReference type="PANTHER" id="PTHR38686">
    <property type="entry name" value="APOLIPOPROTEIN N-ACYLTRANSFERASE"/>
    <property type="match status" value="1"/>
</dbReference>
<dbReference type="GO" id="GO:0016410">
    <property type="term" value="F:N-acyltransferase activity"/>
    <property type="evidence" value="ECO:0007669"/>
    <property type="project" value="UniProtKB-UniRule"/>
</dbReference>
<dbReference type="PANTHER" id="PTHR38686:SF1">
    <property type="entry name" value="APOLIPOPROTEIN N-ACYLTRANSFERASE"/>
    <property type="match status" value="1"/>
</dbReference>
<comment type="function">
    <text evidence="9">Catalyzes the phospholipid dependent N-acylation of the N-terminal cysteine of apolipoprotein, the last step in lipoprotein maturation.</text>
</comment>
<dbReference type="Pfam" id="PF20154">
    <property type="entry name" value="LNT_N"/>
    <property type="match status" value="1"/>
</dbReference>
<keyword evidence="4 9" id="KW-0808">Transferase</keyword>
<evidence type="ECO:0000256" key="6">
    <source>
        <dbReference type="ARBA" id="ARBA00022989"/>
    </source>
</evidence>
<evidence type="ECO:0000256" key="3">
    <source>
        <dbReference type="ARBA" id="ARBA00022475"/>
    </source>
</evidence>
<feature type="transmembrane region" description="Helical" evidence="9">
    <location>
        <begin position="485"/>
        <end position="503"/>
    </location>
</feature>
<dbReference type="InterPro" id="IPR003010">
    <property type="entry name" value="C-N_Hydrolase"/>
</dbReference>
<comment type="catalytic activity">
    <reaction evidence="9">
        <text>N-terminal S-1,2-diacyl-sn-glyceryl-L-cysteinyl-[lipoprotein] + a glycerophospholipid = N-acyl-S-1,2-diacyl-sn-glyceryl-L-cysteinyl-[lipoprotein] + a 2-acyl-sn-glycero-3-phospholipid + H(+)</text>
        <dbReference type="Rhea" id="RHEA:48228"/>
        <dbReference type="Rhea" id="RHEA-COMP:14681"/>
        <dbReference type="Rhea" id="RHEA-COMP:14684"/>
        <dbReference type="ChEBI" id="CHEBI:15378"/>
        <dbReference type="ChEBI" id="CHEBI:136912"/>
        <dbReference type="ChEBI" id="CHEBI:140656"/>
        <dbReference type="ChEBI" id="CHEBI:140657"/>
        <dbReference type="ChEBI" id="CHEBI:140660"/>
        <dbReference type="EC" id="2.3.1.269"/>
    </reaction>
</comment>
<feature type="transmembrane region" description="Helical" evidence="9">
    <location>
        <begin position="112"/>
        <end position="131"/>
    </location>
</feature>
<name>A0A9Q6Z0C1_HISSO</name>
<protein>
    <recommendedName>
        <fullName evidence="9">Apolipoprotein N-acyltransferase</fullName>
        <shortName evidence="9">ALP N-acyltransferase</shortName>
        <ecNumber evidence="9">2.3.1.269</ecNumber>
    </recommendedName>
</protein>
<gene>
    <name evidence="9 11" type="primary">lnt</name>
    <name evidence="11" type="ORF">JFL49_01300</name>
</gene>
<dbReference type="RefSeq" id="WP_075293679.1">
    <property type="nucleotide sequence ID" value="NZ_CP018802.1"/>
</dbReference>
<dbReference type="Gene3D" id="3.60.110.10">
    <property type="entry name" value="Carbon-nitrogen hydrolase"/>
    <property type="match status" value="1"/>
</dbReference>
<dbReference type="PROSITE" id="PS50263">
    <property type="entry name" value="CN_HYDROLASE"/>
    <property type="match status" value="1"/>
</dbReference>
<evidence type="ECO:0000256" key="5">
    <source>
        <dbReference type="ARBA" id="ARBA00022692"/>
    </source>
</evidence>
<keyword evidence="5 9" id="KW-0812">Transmembrane</keyword>
<dbReference type="HAMAP" id="MF_01148">
    <property type="entry name" value="Lnt"/>
    <property type="match status" value="1"/>
</dbReference>
<evidence type="ECO:0000313" key="12">
    <source>
        <dbReference type="Proteomes" id="UP000595373"/>
    </source>
</evidence>
<evidence type="ECO:0000256" key="2">
    <source>
        <dbReference type="ARBA" id="ARBA00010065"/>
    </source>
</evidence>
<comment type="similarity">
    <text evidence="2 9">Belongs to the CN hydrolase family. Apolipoprotein N-acyltransferase subfamily.</text>
</comment>
<evidence type="ECO:0000259" key="10">
    <source>
        <dbReference type="PROSITE" id="PS50263"/>
    </source>
</evidence>
<dbReference type="InterPro" id="IPR036526">
    <property type="entry name" value="C-N_Hydrolase_sf"/>
</dbReference>
<dbReference type="GO" id="GO:0042158">
    <property type="term" value="P:lipoprotein biosynthetic process"/>
    <property type="evidence" value="ECO:0007669"/>
    <property type="project" value="UniProtKB-UniRule"/>
</dbReference>
<feature type="transmembrane region" description="Helical" evidence="9">
    <location>
        <begin position="6"/>
        <end position="37"/>
    </location>
</feature>
<comment type="pathway">
    <text evidence="9">Protein modification; lipoprotein biosynthesis (N-acyl transfer).</text>
</comment>
<sequence length="510" mass="57317">MKNYLVYFIAILTGGVGVLAFSPFDLWAIAYLSLAGLIWVAKKSQKKTALLASFLWGLSFFGIGVNWLNVSIYQFGGTPLIVSYLLVILLAGYLALYPVLFTYLVQRFRVQSLAIFPAIWTLTESLRSWVFTGFPWLQFGYTQLDSPFANLAALFGVEGLTFFVMWISAVIFSLISQLIQSKKQWAIIITHSVLLVVMLGLSASTALLKFTQENPQKSLNVTLVQGNIEQQLKWDPDYFYQTLTIYQRLINRSLDDSDLIILPEAALPALENHIQPYLQTLQQLAQEKGVEVVIGTIYQEESEDKLLNSIVNLGNADEPYHLNTKNRYAKHHLVPFGEYVPLDKILRPLGSVFNLPMSSFASGDFVQKPFLAKNRHFTPAICYEIIFGSQLQQNLTKQSDFILTISNDAWFGDSIGPWQHLQMARMRAIELGRPVIRATNTGITAFIDAQGKIVAQAPQFTETTLRHKIVATEGMTPYAILGTKPLYLLISLLVLFRSLGALIRKKLTQG</sequence>
<dbReference type="OrthoDB" id="9804277at2"/>
<dbReference type="Proteomes" id="UP000595373">
    <property type="component" value="Chromosome"/>
</dbReference>
<feature type="transmembrane region" description="Helical" evidence="9">
    <location>
        <begin position="49"/>
        <end position="69"/>
    </location>
</feature>
<dbReference type="EC" id="2.3.1.269" evidence="9"/>